<protein>
    <recommendedName>
        <fullName evidence="8">Palmitoyltransferase</fullName>
        <ecNumber evidence="8">2.3.1.225</ecNumber>
    </recommendedName>
</protein>
<evidence type="ECO:0000256" key="8">
    <source>
        <dbReference type="RuleBase" id="RU079119"/>
    </source>
</evidence>
<comment type="subcellular location">
    <subcellularLocation>
        <location evidence="1">Membrane</location>
        <topology evidence="1">Multi-pass membrane protein</topology>
    </subcellularLocation>
</comment>
<evidence type="ECO:0000256" key="6">
    <source>
        <dbReference type="ARBA" id="ARBA00023315"/>
    </source>
</evidence>
<gene>
    <name evidence="10" type="ORF">EIN_032010</name>
</gene>
<evidence type="ECO:0000256" key="1">
    <source>
        <dbReference type="ARBA" id="ARBA00004141"/>
    </source>
</evidence>
<keyword evidence="4 8" id="KW-1133">Transmembrane helix</keyword>
<dbReference type="EC" id="2.3.1.225" evidence="8"/>
<keyword evidence="5 8" id="KW-0472">Membrane</keyword>
<reference evidence="10 11" key="1">
    <citation type="submission" date="2012-10" db="EMBL/GenBank/DDBJ databases">
        <authorList>
            <person name="Zafar N."/>
            <person name="Inman J."/>
            <person name="Hall N."/>
            <person name="Lorenzi H."/>
            <person name="Caler E."/>
        </authorList>
    </citation>
    <scope>NUCLEOTIDE SEQUENCE [LARGE SCALE GENOMIC DNA]</scope>
    <source>
        <strain evidence="10 11">IP1</strain>
    </source>
</reference>
<dbReference type="RefSeq" id="XP_004185796.1">
    <property type="nucleotide sequence ID" value="XM_004185748.1"/>
</dbReference>
<name>A0A0A1TY85_ENTIV</name>
<dbReference type="Pfam" id="PF01529">
    <property type="entry name" value="DHHC"/>
    <property type="match status" value="1"/>
</dbReference>
<evidence type="ECO:0000256" key="5">
    <source>
        <dbReference type="ARBA" id="ARBA00023136"/>
    </source>
</evidence>
<evidence type="ECO:0000256" key="2">
    <source>
        <dbReference type="ARBA" id="ARBA00022679"/>
    </source>
</evidence>
<dbReference type="OrthoDB" id="9909019at2759"/>
<comment type="catalytic activity">
    <reaction evidence="8">
        <text>L-cysteinyl-[protein] + hexadecanoyl-CoA = S-hexadecanoyl-L-cysteinyl-[protein] + CoA</text>
        <dbReference type="Rhea" id="RHEA:36683"/>
        <dbReference type="Rhea" id="RHEA-COMP:10131"/>
        <dbReference type="Rhea" id="RHEA-COMP:11032"/>
        <dbReference type="ChEBI" id="CHEBI:29950"/>
        <dbReference type="ChEBI" id="CHEBI:57287"/>
        <dbReference type="ChEBI" id="CHEBI:57379"/>
        <dbReference type="ChEBI" id="CHEBI:74151"/>
        <dbReference type="EC" id="2.3.1.225"/>
    </reaction>
</comment>
<feature type="domain" description="Palmitoyltransferase DHHC" evidence="9">
    <location>
        <begin position="97"/>
        <end position="214"/>
    </location>
</feature>
<dbReference type="InterPro" id="IPR001594">
    <property type="entry name" value="Palmitoyltrfase_DHHC"/>
</dbReference>
<evidence type="ECO:0000313" key="11">
    <source>
        <dbReference type="Proteomes" id="UP000014680"/>
    </source>
</evidence>
<evidence type="ECO:0000313" key="10">
    <source>
        <dbReference type="EMBL" id="ELP86450.1"/>
    </source>
</evidence>
<dbReference type="Proteomes" id="UP000014680">
    <property type="component" value="Unassembled WGS sequence"/>
</dbReference>
<dbReference type="EMBL" id="KB206969">
    <property type="protein sequence ID" value="ELP86450.1"/>
    <property type="molecule type" value="Genomic_DNA"/>
</dbReference>
<dbReference type="GeneID" id="14885406"/>
<dbReference type="GO" id="GO:0005794">
    <property type="term" value="C:Golgi apparatus"/>
    <property type="evidence" value="ECO:0007669"/>
    <property type="project" value="TreeGrafter"/>
</dbReference>
<feature type="transmembrane region" description="Helical" evidence="8">
    <location>
        <begin position="58"/>
        <end position="77"/>
    </location>
</feature>
<keyword evidence="11" id="KW-1185">Reference proteome</keyword>
<dbReference type="PANTHER" id="PTHR22883">
    <property type="entry name" value="ZINC FINGER DHHC DOMAIN CONTAINING PROTEIN"/>
    <property type="match status" value="1"/>
</dbReference>
<dbReference type="PROSITE" id="PS50216">
    <property type="entry name" value="DHHC"/>
    <property type="match status" value="1"/>
</dbReference>
<comment type="similarity">
    <text evidence="7">Belongs to the DHHC palmitoyltransferase family. PFA5 subfamily.</text>
</comment>
<accession>A0A0A1TY85</accession>
<comment type="domain">
    <text evidence="8">The DHHC domain is required for palmitoyltransferase activity.</text>
</comment>
<dbReference type="VEuPathDB" id="AmoebaDB:EIN_032010"/>
<evidence type="ECO:0000256" key="3">
    <source>
        <dbReference type="ARBA" id="ARBA00022692"/>
    </source>
</evidence>
<dbReference type="GO" id="GO:0016020">
    <property type="term" value="C:membrane"/>
    <property type="evidence" value="ECO:0007669"/>
    <property type="project" value="UniProtKB-SubCell"/>
</dbReference>
<dbReference type="GO" id="GO:0019706">
    <property type="term" value="F:protein-cysteine S-palmitoyltransferase activity"/>
    <property type="evidence" value="ECO:0007669"/>
    <property type="project" value="UniProtKB-EC"/>
</dbReference>
<dbReference type="PANTHER" id="PTHR22883:SF23">
    <property type="entry name" value="PALMITOYLTRANSFERASE ZDHHC6"/>
    <property type="match status" value="1"/>
</dbReference>
<evidence type="ECO:0000259" key="9">
    <source>
        <dbReference type="Pfam" id="PF01529"/>
    </source>
</evidence>
<dbReference type="GO" id="GO:0006612">
    <property type="term" value="P:protein targeting to membrane"/>
    <property type="evidence" value="ECO:0007669"/>
    <property type="project" value="TreeGrafter"/>
</dbReference>
<evidence type="ECO:0000256" key="4">
    <source>
        <dbReference type="ARBA" id="ARBA00022989"/>
    </source>
</evidence>
<sequence>MVLNKDQLLNEFYASVEKSLGKISYACVHILICILFSISTFYLIPIHVASTDKQTSQVTYLHTFNCLIFASVEYFLLKCKSTKKNIYTYRTYSFKRVGYCKICGKEKYPRVHHCSICNSCTLRMDHHCHFLNCCIGLHNLKFFFLFLLYAFAIVSIHFRLSILVLVSHQKVPNFSYVLPSISLLICLSCGISTFVLLAVQFLLISFNMTTIEFFAFLNKLKHDEFHFNHFNKSLIENWEDAFHVESFARLLLAFLPFFDL</sequence>
<dbReference type="InterPro" id="IPR039859">
    <property type="entry name" value="PFA4/ZDH16/20/ERF2-like"/>
</dbReference>
<keyword evidence="2 8" id="KW-0808">Transferase</keyword>
<keyword evidence="3 8" id="KW-0812">Transmembrane</keyword>
<feature type="transmembrane region" description="Helical" evidence="8">
    <location>
        <begin position="178"/>
        <end position="204"/>
    </location>
</feature>
<keyword evidence="6 8" id="KW-0012">Acyltransferase</keyword>
<dbReference type="OMA" id="IIAYYCV"/>
<feature type="transmembrane region" description="Helical" evidence="8">
    <location>
        <begin position="142"/>
        <end position="166"/>
    </location>
</feature>
<proteinExistence type="inferred from homology"/>
<organism evidence="10 11">
    <name type="scientific">Entamoeba invadens IP1</name>
    <dbReference type="NCBI Taxonomy" id="370355"/>
    <lineage>
        <taxon>Eukaryota</taxon>
        <taxon>Amoebozoa</taxon>
        <taxon>Evosea</taxon>
        <taxon>Archamoebae</taxon>
        <taxon>Mastigamoebida</taxon>
        <taxon>Entamoebidae</taxon>
        <taxon>Entamoeba</taxon>
    </lineage>
</organism>
<evidence type="ECO:0000256" key="7">
    <source>
        <dbReference type="ARBA" id="ARBA00038298"/>
    </source>
</evidence>
<dbReference type="KEGG" id="eiv:EIN_032010"/>
<dbReference type="AlphaFoldDB" id="A0A0A1TY85"/>
<dbReference type="GO" id="GO:0005783">
    <property type="term" value="C:endoplasmic reticulum"/>
    <property type="evidence" value="ECO:0007669"/>
    <property type="project" value="TreeGrafter"/>
</dbReference>
<feature type="transmembrane region" description="Helical" evidence="8">
    <location>
        <begin position="23"/>
        <end position="46"/>
    </location>
</feature>